<keyword evidence="2" id="KW-1185">Reference proteome</keyword>
<evidence type="ECO:0000313" key="1">
    <source>
        <dbReference type="EMBL" id="BCT96787.1"/>
    </source>
</evidence>
<dbReference type="EMBL" id="AP024546">
    <property type="protein sequence ID" value="BCT96787.1"/>
    <property type="molecule type" value="Genomic_DNA"/>
</dbReference>
<sequence length="123" mass="13354">MQHDVTALGPDIVVVRYFGRLTIKERCQTLVRAGRAFHPDASPKKLLVDYSYATPAVENADAGIDFMSRVIAAPDVDDGLLAITGTLSADFLNPVLGACATKGLTCRVFSDYDLALDWLRRAP</sequence>
<accession>A0ABM7QGC7</accession>
<organism evidence="1 2">
    <name type="scientific">Lysobacter helvus</name>
    <dbReference type="NCBI Taxonomy" id="2675059"/>
    <lineage>
        <taxon>Bacteria</taxon>
        <taxon>Pseudomonadati</taxon>
        <taxon>Pseudomonadota</taxon>
        <taxon>Gammaproteobacteria</taxon>
        <taxon>Lysobacterales</taxon>
        <taxon>Lysobacteraceae</taxon>
        <taxon>Lysobacter</taxon>
    </lineage>
</organism>
<dbReference type="RefSeq" id="WP_213434549.1">
    <property type="nucleotide sequence ID" value="NZ_AP024546.1"/>
</dbReference>
<evidence type="ECO:0000313" key="2">
    <source>
        <dbReference type="Proteomes" id="UP000680514"/>
    </source>
</evidence>
<name>A0ABM7QGC7_9GAMM</name>
<dbReference type="Proteomes" id="UP000680514">
    <property type="component" value="Chromosome"/>
</dbReference>
<reference evidence="1 2" key="1">
    <citation type="submission" date="2021-03" db="EMBL/GenBank/DDBJ databases">
        <title>Complete Genome Sequences of Two Lysobacter Strains Isolated from Sea Water (Lysobacter caseinilyticus) and Soil (Lysobacter helvus) in South Korea.</title>
        <authorList>
            <person name="Watanabe Y."/>
            <person name="Arakawa K."/>
        </authorList>
    </citation>
    <scope>NUCLEOTIDE SEQUENCE [LARGE SCALE GENOMIC DNA]</scope>
    <source>
        <strain evidence="1 2">D10</strain>
    </source>
</reference>
<proteinExistence type="predicted"/>
<gene>
    <name evidence="1" type="ORF">LYSHEL_26580</name>
</gene>
<evidence type="ECO:0008006" key="3">
    <source>
        <dbReference type="Google" id="ProtNLM"/>
    </source>
</evidence>
<protein>
    <recommendedName>
        <fullName evidence="3">STAS/SEC14 domain-containing protein</fullName>
    </recommendedName>
</protein>